<comment type="subcellular location">
    <subcellularLocation>
        <location evidence="1">Nucleus</location>
    </subcellularLocation>
</comment>
<dbReference type="GO" id="GO:0005635">
    <property type="term" value="C:nuclear envelope"/>
    <property type="evidence" value="ECO:0000318"/>
    <property type="project" value="GO_Central"/>
</dbReference>
<dbReference type="Gramene" id="Pp3c2_22550V3.2">
    <property type="protein sequence ID" value="Pp3c2_22550V3.2"/>
    <property type="gene ID" value="Pp3c2_22550"/>
</dbReference>
<dbReference type="InterPro" id="IPR058669">
    <property type="entry name" value="TPR_IPO7/11-like"/>
</dbReference>
<accession>A0A2K1L2N1</accession>
<protein>
    <recommendedName>
        <fullName evidence="5">Importin N-terminal domain-containing protein</fullName>
    </recommendedName>
</protein>
<keyword evidence="4" id="KW-0539">Nucleus</keyword>
<dbReference type="InterPro" id="IPR011989">
    <property type="entry name" value="ARM-like"/>
</dbReference>
<evidence type="ECO:0000256" key="2">
    <source>
        <dbReference type="ARBA" id="ARBA00007991"/>
    </source>
</evidence>
<organism evidence="6">
    <name type="scientific">Physcomitrium patens</name>
    <name type="common">Spreading-leaved earth moss</name>
    <name type="synonym">Physcomitrella patens</name>
    <dbReference type="NCBI Taxonomy" id="3218"/>
    <lineage>
        <taxon>Eukaryota</taxon>
        <taxon>Viridiplantae</taxon>
        <taxon>Streptophyta</taxon>
        <taxon>Embryophyta</taxon>
        <taxon>Bryophyta</taxon>
        <taxon>Bryophytina</taxon>
        <taxon>Bryopsida</taxon>
        <taxon>Funariidae</taxon>
        <taxon>Funariales</taxon>
        <taxon>Funariaceae</taxon>
        <taxon>Physcomitrium</taxon>
    </lineage>
</organism>
<reference evidence="6 8" key="1">
    <citation type="journal article" date="2008" name="Science">
        <title>The Physcomitrella genome reveals evolutionary insights into the conquest of land by plants.</title>
        <authorList>
            <person name="Rensing S."/>
            <person name="Lang D."/>
            <person name="Zimmer A."/>
            <person name="Terry A."/>
            <person name="Salamov A."/>
            <person name="Shapiro H."/>
            <person name="Nishiyama T."/>
            <person name="Perroud P.-F."/>
            <person name="Lindquist E."/>
            <person name="Kamisugi Y."/>
            <person name="Tanahashi T."/>
            <person name="Sakakibara K."/>
            <person name="Fujita T."/>
            <person name="Oishi K."/>
            <person name="Shin-I T."/>
            <person name="Kuroki Y."/>
            <person name="Toyoda A."/>
            <person name="Suzuki Y."/>
            <person name="Hashimoto A."/>
            <person name="Yamaguchi K."/>
            <person name="Sugano A."/>
            <person name="Kohara Y."/>
            <person name="Fujiyama A."/>
            <person name="Anterola A."/>
            <person name="Aoki S."/>
            <person name="Ashton N."/>
            <person name="Barbazuk W.B."/>
            <person name="Barker E."/>
            <person name="Bennetzen J."/>
            <person name="Bezanilla M."/>
            <person name="Blankenship R."/>
            <person name="Cho S.H."/>
            <person name="Dutcher S."/>
            <person name="Estelle M."/>
            <person name="Fawcett J.A."/>
            <person name="Gundlach H."/>
            <person name="Hanada K."/>
            <person name="Heyl A."/>
            <person name="Hicks K.A."/>
            <person name="Hugh J."/>
            <person name="Lohr M."/>
            <person name="Mayer K."/>
            <person name="Melkozernov A."/>
            <person name="Murata T."/>
            <person name="Nelson D."/>
            <person name="Pils B."/>
            <person name="Prigge M."/>
            <person name="Reiss B."/>
            <person name="Renner T."/>
            <person name="Rombauts S."/>
            <person name="Rushton P."/>
            <person name="Sanderfoot A."/>
            <person name="Schween G."/>
            <person name="Shiu S.-H."/>
            <person name="Stueber K."/>
            <person name="Theodoulou F.L."/>
            <person name="Tu H."/>
            <person name="Van de Peer Y."/>
            <person name="Verrier P.J."/>
            <person name="Waters E."/>
            <person name="Wood A."/>
            <person name="Yang L."/>
            <person name="Cove D."/>
            <person name="Cuming A."/>
            <person name="Hasebe M."/>
            <person name="Lucas S."/>
            <person name="Mishler D.B."/>
            <person name="Reski R."/>
            <person name="Grigoriev I."/>
            <person name="Quatrano R.S."/>
            <person name="Boore J.L."/>
        </authorList>
    </citation>
    <scope>NUCLEOTIDE SEQUENCE [LARGE SCALE GENOMIC DNA]</scope>
    <source>
        <strain evidence="7 8">cv. Gransden 2004</strain>
    </source>
</reference>
<dbReference type="PANTHER" id="PTHR10997">
    <property type="entry name" value="IMPORTIN-7, 8, 11"/>
    <property type="match status" value="1"/>
</dbReference>
<gene>
    <name evidence="7" type="primary">LOC112277181</name>
    <name evidence="6" type="ORF">PHYPA_003081</name>
</gene>
<dbReference type="InterPro" id="IPR016024">
    <property type="entry name" value="ARM-type_fold"/>
</dbReference>
<dbReference type="OMA" id="SFHYVFH"/>
<dbReference type="Pfam" id="PF03810">
    <property type="entry name" value="IBN_N"/>
    <property type="match status" value="1"/>
</dbReference>
<dbReference type="PROSITE" id="PS50166">
    <property type="entry name" value="IMPORTIN_B_NT"/>
    <property type="match status" value="1"/>
</dbReference>
<evidence type="ECO:0000313" key="6">
    <source>
        <dbReference type="EMBL" id="PNR60288.1"/>
    </source>
</evidence>
<evidence type="ECO:0000259" key="5">
    <source>
        <dbReference type="PROSITE" id="PS50166"/>
    </source>
</evidence>
<dbReference type="GO" id="GO:0006606">
    <property type="term" value="P:protein import into nucleus"/>
    <property type="evidence" value="ECO:0000318"/>
    <property type="project" value="GO_Central"/>
</dbReference>
<dbReference type="FunFam" id="1.25.10.10:FF:001830">
    <property type="entry name" value="Predicted protein"/>
    <property type="match status" value="1"/>
</dbReference>
<dbReference type="FunCoup" id="A0A2K1L2N1">
    <property type="interactions" value="3992"/>
</dbReference>
<dbReference type="GO" id="GO:0031267">
    <property type="term" value="F:small GTPase binding"/>
    <property type="evidence" value="ECO:0007669"/>
    <property type="project" value="InterPro"/>
</dbReference>
<dbReference type="EnsemblPlants" id="Pp3c2_22550V3.2">
    <property type="protein sequence ID" value="Pp3c2_22550V3.2"/>
    <property type="gene ID" value="Pp3c2_22550"/>
</dbReference>
<dbReference type="InterPro" id="IPR001494">
    <property type="entry name" value="Importin-beta_N"/>
</dbReference>
<dbReference type="EMBL" id="ABEU02000002">
    <property type="protein sequence ID" value="PNR60288.1"/>
    <property type="molecule type" value="Genomic_DNA"/>
</dbReference>
<dbReference type="Gramene" id="Pp3c2_22550V3.1">
    <property type="protein sequence ID" value="Pp3c2_22550V3.1"/>
    <property type="gene ID" value="Pp3c2_22550"/>
</dbReference>
<dbReference type="AlphaFoldDB" id="A0A2K1L2N1"/>
<sequence>MALTSAEDLSRVYTLLRDALRQDEATRKPAEATLAACEGRPGFCSCLLEIIGAKDLEHQSDARWLASVYFKNSINRYWRTRRDSPGISDAEKPHLRSRLLDLLREENNQVAVQLALLISKIARFDYPREWPELFPTLLQKLQIPDVLATQRIYLVLNQTLKELSTKRLAADQRNFAEVTAQYFEYTWHHWCTDTQVILQGLQSLVSDPQSLIIVSDQDQVFQLTCERWMLCLKVLRRMLIHGFQNDAKSVQEVGPVKDVCPPFLQAVQELLKYRTALKHGQVLHAFVDKACLKLMKIFVEVQSTHPYSFSNRVVLPSVLEFCYIQITEVKEDNVPFEPFLIKCMIFVQSVIQCGAYRPNKTGRVVGQSTTTMEETKANLARQAEEIVMSLLNKQRLVVLCEILVRRYFVLTPADLEEWAQDPELFHHEQDLVQYKEKIRPCAESLYLSLFECHRELLAPVVVGILKQASEACPAVAGADVQITPALLLKETAYNAVGAAYYDLHDYIDFKSWWEGALVHEMSNLHPNGRILSRRIAWLLGKWVNKIKGELRKPVYSALIILLGHGDLAVQLAACHSLQNLIDDVHFYEEEFLEYVPTCLGLLIQFMQNAQEFDSKLQIFNLVSLIIDRLGGKIVPCVDKILAFLPQVWQDSEGQSLLQIQVMLALSRLLVALGPRSSICYDILFPILQCSTDVNQPDELNMLEDGMQLWETTLRNAAVMVPPLMNLFPHLVAVMERNFDHLQAAMNIIQSYILLGGANFVRSNASGVVKIFDVVVGNVKEKGMLYTLPVIDSLIQCFPVDAPPLLEGILQKLFVMVASGRDDADLVKASAGAVLARVFVQNNAFFAQFTSQPSLFLALQQSGMVVSDQIPLFLFFDAWLDKVDSLTSMLKRKLCALALCILLTVSQPQVLDRLEQILSVCTSVLHETAEENNASASSYDYSSVEDGSMGSVESEESRKRQVISADPIVKVPLAPFLKEKLQTCAQVHGNAAFNMTMAKLHPTLLDQLQKLMQS</sequence>
<evidence type="ECO:0000256" key="1">
    <source>
        <dbReference type="ARBA" id="ARBA00004123"/>
    </source>
</evidence>
<dbReference type="KEGG" id="ppp:112277181"/>
<dbReference type="PaxDb" id="3218-PP1S125_107V6.1"/>
<dbReference type="GeneID" id="112277181"/>
<dbReference type="RefSeq" id="XP_024365013.1">
    <property type="nucleotide sequence ID" value="XM_024509245.2"/>
</dbReference>
<dbReference type="FunFam" id="1.25.10.10:FF:001096">
    <property type="entry name" value="Predicted protein"/>
    <property type="match status" value="1"/>
</dbReference>
<dbReference type="OrthoDB" id="361693at2759"/>
<dbReference type="STRING" id="3218.A0A2K1L2N1"/>
<evidence type="ECO:0000313" key="8">
    <source>
        <dbReference type="Proteomes" id="UP000006727"/>
    </source>
</evidence>
<dbReference type="SMART" id="SM00913">
    <property type="entry name" value="IBN_N"/>
    <property type="match status" value="1"/>
</dbReference>
<dbReference type="GO" id="GO:0005829">
    <property type="term" value="C:cytosol"/>
    <property type="evidence" value="ECO:0000318"/>
    <property type="project" value="GO_Central"/>
</dbReference>
<feature type="domain" description="Importin N-terminal" evidence="5">
    <location>
        <begin position="30"/>
        <end position="105"/>
    </location>
</feature>
<name>A0A2K1L2N1_PHYPA</name>
<reference evidence="6 8" key="2">
    <citation type="journal article" date="2018" name="Plant J.">
        <title>The Physcomitrella patens chromosome-scale assembly reveals moss genome structure and evolution.</title>
        <authorList>
            <person name="Lang D."/>
            <person name="Ullrich K.K."/>
            <person name="Murat F."/>
            <person name="Fuchs J."/>
            <person name="Jenkins J."/>
            <person name="Haas F.B."/>
            <person name="Piednoel M."/>
            <person name="Gundlach H."/>
            <person name="Van Bel M."/>
            <person name="Meyberg R."/>
            <person name="Vives C."/>
            <person name="Morata J."/>
            <person name="Symeonidi A."/>
            <person name="Hiss M."/>
            <person name="Muchero W."/>
            <person name="Kamisugi Y."/>
            <person name="Saleh O."/>
            <person name="Blanc G."/>
            <person name="Decker E.L."/>
            <person name="van Gessel N."/>
            <person name="Grimwood J."/>
            <person name="Hayes R.D."/>
            <person name="Graham S.W."/>
            <person name="Gunter L.E."/>
            <person name="McDaniel S.F."/>
            <person name="Hoernstein S.N.W."/>
            <person name="Larsson A."/>
            <person name="Li F.W."/>
            <person name="Perroud P.F."/>
            <person name="Phillips J."/>
            <person name="Ranjan P."/>
            <person name="Rokshar D.S."/>
            <person name="Rothfels C.J."/>
            <person name="Schneider L."/>
            <person name="Shu S."/>
            <person name="Stevenson D.W."/>
            <person name="Thummler F."/>
            <person name="Tillich M."/>
            <person name="Villarreal Aguilar J.C."/>
            <person name="Widiez T."/>
            <person name="Wong G.K."/>
            <person name="Wymore A."/>
            <person name="Zhang Y."/>
            <person name="Zimmer A.D."/>
            <person name="Quatrano R.S."/>
            <person name="Mayer K.F.X."/>
            <person name="Goodstein D."/>
            <person name="Casacuberta J.M."/>
            <person name="Vandepoele K."/>
            <person name="Reski R."/>
            <person name="Cuming A.C."/>
            <person name="Tuskan G.A."/>
            <person name="Maumus F."/>
            <person name="Salse J."/>
            <person name="Schmutz J."/>
            <person name="Rensing S.A."/>
        </authorList>
    </citation>
    <scope>NUCLEOTIDE SEQUENCE [LARGE SCALE GENOMIC DNA]</scope>
    <source>
        <strain evidence="7 8">cv. Gransden 2004</strain>
    </source>
</reference>
<dbReference type="EnsemblPlants" id="Pp3c2_22550V3.1">
    <property type="protein sequence ID" value="Pp3c2_22550V3.1"/>
    <property type="gene ID" value="Pp3c2_22550"/>
</dbReference>
<comment type="similarity">
    <text evidence="2">Belongs to the importin beta family.</text>
</comment>
<dbReference type="Pfam" id="PF25758">
    <property type="entry name" value="TPR_IPO11"/>
    <property type="match status" value="1"/>
</dbReference>
<proteinExistence type="inferred from homology"/>
<dbReference type="SUPFAM" id="SSF48371">
    <property type="entry name" value="ARM repeat"/>
    <property type="match status" value="1"/>
</dbReference>
<dbReference type="Gene3D" id="1.25.10.10">
    <property type="entry name" value="Leucine-rich Repeat Variant"/>
    <property type="match status" value="1"/>
</dbReference>
<dbReference type="Proteomes" id="UP000006727">
    <property type="component" value="Chromosome 2"/>
</dbReference>
<evidence type="ECO:0000256" key="4">
    <source>
        <dbReference type="ARBA" id="ARBA00023242"/>
    </source>
</evidence>
<evidence type="ECO:0000256" key="3">
    <source>
        <dbReference type="ARBA" id="ARBA00022448"/>
    </source>
</evidence>
<reference evidence="7" key="3">
    <citation type="submission" date="2020-12" db="UniProtKB">
        <authorList>
            <consortium name="EnsemblPlants"/>
        </authorList>
    </citation>
    <scope>IDENTIFICATION</scope>
</reference>
<dbReference type="PANTHER" id="PTHR10997:SF7">
    <property type="entry name" value="IMPORTIN-11"/>
    <property type="match status" value="1"/>
</dbReference>
<evidence type="ECO:0000313" key="7">
    <source>
        <dbReference type="EnsemblPlants" id="Pp3c2_22550V3.1"/>
    </source>
</evidence>
<keyword evidence="3" id="KW-0813">Transport</keyword>
<keyword evidence="8" id="KW-1185">Reference proteome</keyword>